<feature type="transmembrane region" description="Helical" evidence="1">
    <location>
        <begin position="7"/>
        <end position="25"/>
    </location>
</feature>
<protein>
    <submittedName>
        <fullName evidence="2">Uncharacterized protein</fullName>
    </submittedName>
</protein>
<reference evidence="2 3" key="1">
    <citation type="submission" date="2019-02" db="EMBL/GenBank/DDBJ databases">
        <title>Deep-cultivation of Planctomycetes and their phenomic and genomic characterization uncovers novel biology.</title>
        <authorList>
            <person name="Wiegand S."/>
            <person name="Jogler M."/>
            <person name="Boedeker C."/>
            <person name="Pinto D."/>
            <person name="Vollmers J."/>
            <person name="Rivas-Marin E."/>
            <person name="Kohn T."/>
            <person name="Peeters S.H."/>
            <person name="Heuer A."/>
            <person name="Rast P."/>
            <person name="Oberbeckmann S."/>
            <person name="Bunk B."/>
            <person name="Jeske O."/>
            <person name="Meyerdierks A."/>
            <person name="Storesund J.E."/>
            <person name="Kallscheuer N."/>
            <person name="Luecker S."/>
            <person name="Lage O.M."/>
            <person name="Pohl T."/>
            <person name="Merkel B.J."/>
            <person name="Hornburger P."/>
            <person name="Mueller R.-W."/>
            <person name="Bruemmer F."/>
            <person name="Labrenz M."/>
            <person name="Spormann A.M."/>
            <person name="Op den Camp H."/>
            <person name="Overmann J."/>
            <person name="Amann R."/>
            <person name="Jetten M.S.M."/>
            <person name="Mascher T."/>
            <person name="Medema M.H."/>
            <person name="Devos D.P."/>
            <person name="Kaster A.-K."/>
            <person name="Ovreas L."/>
            <person name="Rohde M."/>
            <person name="Galperin M.Y."/>
            <person name="Jogler C."/>
        </authorList>
    </citation>
    <scope>NUCLEOTIDE SEQUENCE [LARGE SCALE GENOMIC DNA]</scope>
    <source>
        <strain evidence="2 3">I41</strain>
    </source>
</reference>
<feature type="transmembrane region" description="Helical" evidence="1">
    <location>
        <begin position="105"/>
        <end position="123"/>
    </location>
</feature>
<dbReference type="EMBL" id="CP036339">
    <property type="protein sequence ID" value="QDT74479.1"/>
    <property type="molecule type" value="Genomic_DNA"/>
</dbReference>
<dbReference type="AlphaFoldDB" id="A0A517U1H0"/>
<keyword evidence="1" id="KW-0472">Membrane</keyword>
<keyword evidence="3" id="KW-1185">Reference proteome</keyword>
<evidence type="ECO:0000313" key="2">
    <source>
        <dbReference type="EMBL" id="QDT74479.1"/>
    </source>
</evidence>
<keyword evidence="1" id="KW-1133">Transmembrane helix</keyword>
<dbReference type="KEGG" id="llh:I41_36760"/>
<feature type="transmembrane region" description="Helical" evidence="1">
    <location>
        <begin position="130"/>
        <end position="146"/>
    </location>
</feature>
<keyword evidence="1" id="KW-0812">Transmembrane</keyword>
<name>A0A517U1H0_9BACT</name>
<evidence type="ECO:0000256" key="1">
    <source>
        <dbReference type="SAM" id="Phobius"/>
    </source>
</evidence>
<dbReference type="PROSITE" id="PS51257">
    <property type="entry name" value="PROKAR_LIPOPROTEIN"/>
    <property type="match status" value="1"/>
</dbReference>
<evidence type="ECO:0000313" key="3">
    <source>
        <dbReference type="Proteomes" id="UP000317909"/>
    </source>
</evidence>
<proteinExistence type="predicted"/>
<dbReference type="Proteomes" id="UP000317909">
    <property type="component" value="Chromosome"/>
</dbReference>
<accession>A0A517U1H0</accession>
<organism evidence="2 3">
    <name type="scientific">Lacipirellula limnantheis</name>
    <dbReference type="NCBI Taxonomy" id="2528024"/>
    <lineage>
        <taxon>Bacteria</taxon>
        <taxon>Pseudomonadati</taxon>
        <taxon>Planctomycetota</taxon>
        <taxon>Planctomycetia</taxon>
        <taxon>Pirellulales</taxon>
        <taxon>Lacipirellulaceae</taxon>
        <taxon>Lacipirellula</taxon>
    </lineage>
</organism>
<sequence length="148" mass="17083">MAKSIRYTLATFCFAASVACLALWWRSMRVSDRYIGPDHVNSTGHLSIQSYHGRIVVFDSLGPRPYRHWHRLPQTDDMLRSHRNYMSRRRHQFGPYRPSGIYFPHWYPALIFALASVGALRFGRRFTLRSAILATTVVAGLLWMAVGL</sequence>
<gene>
    <name evidence="2" type="ORF">I41_36760</name>
</gene>